<protein>
    <recommendedName>
        <fullName evidence="3">VCBS repeat-containing protein</fullName>
    </recommendedName>
</protein>
<evidence type="ECO:0000313" key="2">
    <source>
        <dbReference type="Proteomes" id="UP000293863"/>
    </source>
</evidence>
<comment type="caution">
    <text evidence="1">The sequence shown here is derived from an EMBL/GenBank/DDBJ whole genome shotgun (WGS) entry which is preliminary data.</text>
</comment>
<dbReference type="AlphaFoldDB" id="A0A4Q7AJL1"/>
<name>A0A4Q7AJL1_9GAMM</name>
<proteinExistence type="predicted"/>
<reference evidence="1 2" key="1">
    <citation type="submission" date="2019-02" db="EMBL/GenBank/DDBJ databases">
        <title>The Batch Genome Submission of Acinetobacter spp. strains.</title>
        <authorList>
            <person name="Qin J."/>
            <person name="Hu Y."/>
            <person name="Ye H."/>
            <person name="Wei L."/>
            <person name="Feng Y."/>
            <person name="Zong Z."/>
        </authorList>
    </citation>
    <scope>NUCLEOTIDE SEQUENCE [LARGE SCALE GENOMIC DNA]</scope>
    <source>
        <strain evidence="1 2">WCHAW060049</strain>
    </source>
</reference>
<evidence type="ECO:0000313" key="1">
    <source>
        <dbReference type="EMBL" id="RZG48771.1"/>
    </source>
</evidence>
<organism evidence="1 2">
    <name type="scientific">Acinetobacter wuhouensis</name>
    <dbReference type="NCBI Taxonomy" id="1879050"/>
    <lineage>
        <taxon>Bacteria</taxon>
        <taxon>Pseudomonadati</taxon>
        <taxon>Pseudomonadota</taxon>
        <taxon>Gammaproteobacteria</taxon>
        <taxon>Moraxellales</taxon>
        <taxon>Moraxellaceae</taxon>
        <taxon>Acinetobacter</taxon>
    </lineage>
</organism>
<dbReference type="EMBL" id="SGSQ01000003">
    <property type="protein sequence ID" value="RZG48771.1"/>
    <property type="molecule type" value="Genomic_DNA"/>
</dbReference>
<dbReference type="Proteomes" id="UP000293863">
    <property type="component" value="Unassembled WGS sequence"/>
</dbReference>
<sequence length="201" mass="23649">MAKQIPTQLQKFVPQHWEIITQANGDLNSDGLMDTVVIIQPKNYKILNRKLLVLINKGNILQQMLVKKIPEWTYRDDENCIADALDEDSVKINKNLLDITLHGMNNCSNWYGDSWVYRFKLSNEQFRLIGFEYWFAYKTDGKATRHSGNFLTQKLKTTVYNEFDDQVKPKITWKKLSPISPNTLEKIQFKDDQNFLKQMIK</sequence>
<gene>
    <name evidence="1" type="ORF">EXU28_02135</name>
</gene>
<accession>A0A4Q7AJL1</accession>
<evidence type="ECO:0008006" key="3">
    <source>
        <dbReference type="Google" id="ProtNLM"/>
    </source>
</evidence>
<keyword evidence="2" id="KW-1185">Reference proteome</keyword>